<protein>
    <submittedName>
        <fullName evidence="5 6">Uncharacterized protein LOC118411269</fullName>
    </submittedName>
</protein>
<dbReference type="GO" id="GO:0005615">
    <property type="term" value="C:extracellular space"/>
    <property type="evidence" value="ECO:0000318"/>
    <property type="project" value="GO_Central"/>
</dbReference>
<evidence type="ECO:0000256" key="1">
    <source>
        <dbReference type="ARBA" id="ARBA00023157"/>
    </source>
</evidence>
<gene>
    <name evidence="5 6" type="primary">LOC118411269</name>
    <name evidence="3" type="ORF">BRAFLDRAFT_66195</name>
</gene>
<proteinExistence type="predicted"/>
<dbReference type="RefSeq" id="XP_035669333.1">
    <property type="nucleotide sequence ID" value="XM_035813440.1"/>
</dbReference>
<reference evidence="3" key="1">
    <citation type="journal article" date="2008" name="Nature">
        <title>The amphioxus genome and the evolution of the chordate karyotype.</title>
        <authorList>
            <consortium name="US DOE Joint Genome Institute (JGI-PGF)"/>
            <person name="Putnam N.H."/>
            <person name="Butts T."/>
            <person name="Ferrier D.E.K."/>
            <person name="Furlong R.F."/>
            <person name="Hellsten U."/>
            <person name="Kawashima T."/>
            <person name="Robinson-Rechavi M."/>
            <person name="Shoguchi E."/>
            <person name="Terry A."/>
            <person name="Yu J.-K."/>
            <person name="Benito-Gutierrez E.L."/>
            <person name="Dubchak I."/>
            <person name="Garcia-Fernandez J."/>
            <person name="Gibson-Brown J.J."/>
            <person name="Grigoriev I.V."/>
            <person name="Horton A.C."/>
            <person name="de Jong P.J."/>
            <person name="Jurka J."/>
            <person name="Kapitonov V.V."/>
            <person name="Kohara Y."/>
            <person name="Kuroki Y."/>
            <person name="Lindquist E."/>
            <person name="Lucas S."/>
            <person name="Osoegawa K."/>
            <person name="Pennacchio L.A."/>
            <person name="Salamov A.A."/>
            <person name="Satou Y."/>
            <person name="Sauka-Spengler T."/>
            <person name="Schmutz J."/>
            <person name="Shin-I T."/>
            <person name="Toyoda A."/>
            <person name="Bronner-Fraser M."/>
            <person name="Fujiyama A."/>
            <person name="Holland L.Z."/>
            <person name="Holland P.W.H."/>
            <person name="Satoh N."/>
            <person name="Rokhsar D.S."/>
        </authorList>
    </citation>
    <scope>NUCLEOTIDE SEQUENCE [LARGE SCALE GENOMIC DNA]</scope>
    <source>
        <strain evidence="3">S238N-H82</strain>
        <tissue evidence="3">Testes</tissue>
    </source>
</reference>
<dbReference type="SUPFAM" id="SSF56496">
    <property type="entry name" value="Fibrinogen C-terminal domain-like"/>
    <property type="match status" value="1"/>
</dbReference>
<dbReference type="PANTHER" id="PTHR16146:SF46">
    <property type="entry name" value="INTELECTIN-1A-RELATED"/>
    <property type="match status" value="1"/>
</dbReference>
<dbReference type="RefSeq" id="XP_035669334.1">
    <property type="nucleotide sequence ID" value="XM_035813441.1"/>
</dbReference>
<organism>
    <name type="scientific">Branchiostoma floridae</name>
    <name type="common">Florida lancelet</name>
    <name type="synonym">Amphioxus</name>
    <dbReference type="NCBI Taxonomy" id="7739"/>
    <lineage>
        <taxon>Eukaryota</taxon>
        <taxon>Metazoa</taxon>
        <taxon>Chordata</taxon>
        <taxon>Cephalochordata</taxon>
        <taxon>Leptocardii</taxon>
        <taxon>Amphioxiformes</taxon>
        <taxon>Branchiostomatidae</taxon>
        <taxon>Branchiostoma</taxon>
    </lineage>
</organism>
<dbReference type="InParanoid" id="C3Z5H3"/>
<keyword evidence="2" id="KW-0732">Signal</keyword>
<dbReference type="EMBL" id="GG666583">
    <property type="protein sequence ID" value="EEN52086.1"/>
    <property type="molecule type" value="Genomic_DNA"/>
</dbReference>
<accession>C3Z5H3</accession>
<dbReference type="Gene3D" id="2.60.120.1000">
    <property type="match status" value="1"/>
</dbReference>
<name>C3Z5H3_BRAFL</name>
<dbReference type="OrthoDB" id="5982296at2759"/>
<feature type="signal peptide" evidence="2">
    <location>
        <begin position="1"/>
        <end position="25"/>
    </location>
</feature>
<keyword evidence="4" id="KW-1185">Reference proteome</keyword>
<keyword evidence="1" id="KW-1015">Disulfide bond</keyword>
<dbReference type="KEGG" id="bfo:118411269"/>
<dbReference type="InterPro" id="IPR036056">
    <property type="entry name" value="Fibrinogen-like_C"/>
</dbReference>
<dbReference type="NCBIfam" id="NF040941">
    <property type="entry name" value="GGGWT_bact"/>
    <property type="match status" value="1"/>
</dbReference>
<evidence type="ECO:0000313" key="6">
    <source>
        <dbReference type="RefSeq" id="XP_035669334.1"/>
    </source>
</evidence>
<dbReference type="OMA" id="DIHIACH"/>
<dbReference type="Proteomes" id="UP000001554">
    <property type="component" value="Chromosome 3"/>
</dbReference>
<feature type="chain" id="PRO_5044729283" evidence="2">
    <location>
        <begin position="26"/>
        <end position="351"/>
    </location>
</feature>
<reference evidence="4" key="2">
    <citation type="journal article" date="2020" name="Nat. Ecol. Evol.">
        <title>Deeply conserved synteny resolves early events in vertebrate evolution.</title>
        <authorList>
            <person name="Simakov O."/>
            <person name="Marletaz F."/>
            <person name="Yue J.X."/>
            <person name="O'Connell B."/>
            <person name="Jenkins J."/>
            <person name="Brandt A."/>
            <person name="Calef R."/>
            <person name="Tung C.H."/>
            <person name="Huang T.K."/>
            <person name="Schmutz J."/>
            <person name="Satoh N."/>
            <person name="Yu J.K."/>
            <person name="Putnam N.H."/>
            <person name="Green R.E."/>
            <person name="Rokhsar D.S."/>
        </authorList>
    </citation>
    <scope>NUCLEOTIDE SEQUENCE [LARGE SCALE GENOMIC DNA]</scope>
    <source>
        <strain evidence="4">S238N-H82</strain>
    </source>
</reference>
<sequence length="351" mass="38451">MAHTRTVGPMVVFSLVILLAMTAQGYHLGDTHVDNNIICISPAIKPPLGCMCNVTTSDNIVTTPTCDQSILEEVKNLLEALVVNTEISNSPSECLASSFYLDGRLVSCTDSLGLQLGDENNPAHSCRDIHIACRGYERGLTDGFYWIKTKENHAVQAFCDMTHGGWTMVAKIGGKVEDIHGNWLVSNHNTRDLQYPRVIPDNTYASMDARMLAIDHADEILMSNGDNDHGVGSRWVKWQLPEGRTAGSLWNHSVQSSVPDKLTPVVVTSWDGEKTVCYQNKYGVLPRPGNVGVFPGLASDTAGTVDFSDRCVAVGVIEEGDTEGFDTDVLHTPIPRDGRRRHANFVSVWLK</sequence>
<evidence type="ECO:0000256" key="2">
    <source>
        <dbReference type="SAM" id="SignalP"/>
    </source>
</evidence>
<evidence type="ECO:0000313" key="5">
    <source>
        <dbReference type="RefSeq" id="XP_035669333.1"/>
    </source>
</evidence>
<dbReference type="GO" id="GO:0070492">
    <property type="term" value="F:oligosaccharide binding"/>
    <property type="evidence" value="ECO:0000318"/>
    <property type="project" value="GO_Central"/>
</dbReference>
<dbReference type="GeneID" id="118411269"/>
<dbReference type="PANTHER" id="PTHR16146">
    <property type="entry name" value="INTELECTIN"/>
    <property type="match status" value="1"/>
</dbReference>
<evidence type="ECO:0000313" key="4">
    <source>
        <dbReference type="Proteomes" id="UP000001554"/>
    </source>
</evidence>
<dbReference type="AlphaFoldDB" id="C3Z5H3"/>
<reference evidence="5 6" key="3">
    <citation type="submission" date="2025-04" db="UniProtKB">
        <authorList>
            <consortium name="RefSeq"/>
        </authorList>
    </citation>
    <scope>IDENTIFICATION</scope>
    <source>
        <strain evidence="5 6">S238N-H82</strain>
        <tissue evidence="5 6">Testes</tissue>
    </source>
</reference>
<evidence type="ECO:0000313" key="3">
    <source>
        <dbReference type="EMBL" id="EEN52086.1"/>
    </source>
</evidence>